<dbReference type="RefSeq" id="WP_136352243.1">
    <property type="nucleotide sequence ID" value="NZ_CP046266.1"/>
</dbReference>
<comment type="caution">
    <text evidence="1">The sequence shown here is derived from an EMBL/GenBank/DDBJ whole genome shotgun (WGS) entry which is preliminary data.</text>
</comment>
<proteinExistence type="predicted"/>
<name>A0A4S4C1N0_9BACI</name>
<dbReference type="AlphaFoldDB" id="A0A4S4C1N0"/>
<dbReference type="Proteomes" id="UP000310334">
    <property type="component" value="Unassembled WGS sequence"/>
</dbReference>
<evidence type="ECO:0000313" key="2">
    <source>
        <dbReference type="Proteomes" id="UP000310334"/>
    </source>
</evidence>
<protein>
    <submittedName>
        <fullName evidence="1">Uncharacterized protein</fullName>
    </submittedName>
</protein>
<evidence type="ECO:0000313" key="1">
    <source>
        <dbReference type="EMBL" id="THF81408.1"/>
    </source>
</evidence>
<organism evidence="1 2">
    <name type="scientific">Metabacillus sediminilitoris</name>
    <dbReference type="NCBI Taxonomy" id="2567941"/>
    <lineage>
        <taxon>Bacteria</taxon>
        <taxon>Bacillati</taxon>
        <taxon>Bacillota</taxon>
        <taxon>Bacilli</taxon>
        <taxon>Bacillales</taxon>
        <taxon>Bacillaceae</taxon>
        <taxon>Metabacillus</taxon>
    </lineage>
</organism>
<dbReference type="Gene3D" id="1.10.10.60">
    <property type="entry name" value="Homeodomain-like"/>
    <property type="match status" value="1"/>
</dbReference>
<dbReference type="OrthoDB" id="2974170at2"/>
<reference evidence="1 2" key="1">
    <citation type="submission" date="2019-04" db="EMBL/GenBank/DDBJ databases">
        <title>Bacillus sediminilitoris sp. nov., isolated from a tidal flat sediment on the East China Sea.</title>
        <authorList>
            <person name="Wei Y."/>
            <person name="Mao H."/>
            <person name="Fang J."/>
        </authorList>
    </citation>
    <scope>NUCLEOTIDE SEQUENCE [LARGE SCALE GENOMIC DNA]</scope>
    <source>
        <strain evidence="1 2">DSL-17</strain>
    </source>
</reference>
<keyword evidence="2" id="KW-1185">Reference proteome</keyword>
<accession>A0A4S4C1N0</accession>
<gene>
    <name evidence="1" type="ORF">E6W99_05725</name>
</gene>
<sequence>MKDLSRAEKISIAMKGRKLSKKHKENLSKAKLGKARSIATKAKIKETLLGSKLDEMRRKQPMLVCKTNMSRSHLTAENVKEIRIRYTTENGISIRKLAEEYNVSRHTIHSIVNNKTWKPKSTM</sequence>
<dbReference type="EMBL" id="SSNT01000004">
    <property type="protein sequence ID" value="THF81408.1"/>
    <property type="molecule type" value="Genomic_DNA"/>
</dbReference>